<comment type="caution">
    <text evidence="2">The sequence shown here is derived from an EMBL/GenBank/DDBJ whole genome shotgun (WGS) entry which is preliminary data.</text>
</comment>
<protein>
    <submittedName>
        <fullName evidence="2">Uncharacterized protein</fullName>
    </submittedName>
</protein>
<evidence type="ECO:0000313" key="2">
    <source>
        <dbReference type="EMBL" id="MDT0351601.1"/>
    </source>
</evidence>
<sequence>MADWLADVASWAWARHHNVLSWYVRPLFFLPFCWFAYRRSATGMVLTLIALATSMAWFPAPARPDPAVVHFLQVERDYLLGEWTPAKIAISLIVPLTFCALAAAIWRRSLVWAFVVVNAALLFKIGWSYWFDESGTGADALVVPALTGLVVVDFGLLVAARLRRRNRASDPTVAHG</sequence>
<feature type="transmembrane region" description="Helical" evidence="1">
    <location>
        <begin position="142"/>
        <end position="160"/>
    </location>
</feature>
<reference evidence="3" key="1">
    <citation type="submission" date="2023-07" db="EMBL/GenBank/DDBJ databases">
        <title>30 novel species of actinomycetes from the DSMZ collection.</title>
        <authorList>
            <person name="Nouioui I."/>
        </authorList>
    </citation>
    <scope>NUCLEOTIDE SEQUENCE [LARGE SCALE GENOMIC DNA]</scope>
    <source>
        <strain evidence="3">DSM 45834</strain>
    </source>
</reference>
<accession>A0ABU2NCX6</accession>
<dbReference type="RefSeq" id="WP_311557987.1">
    <property type="nucleotide sequence ID" value="NZ_JAVREJ010000013.1"/>
</dbReference>
<keyword evidence="1" id="KW-0472">Membrane</keyword>
<feature type="transmembrane region" description="Helical" evidence="1">
    <location>
        <begin position="44"/>
        <end position="62"/>
    </location>
</feature>
<dbReference type="Proteomes" id="UP001183202">
    <property type="component" value="Unassembled WGS sequence"/>
</dbReference>
<feature type="transmembrane region" description="Helical" evidence="1">
    <location>
        <begin position="20"/>
        <end position="37"/>
    </location>
</feature>
<name>A0ABU2NCX6_9PSEU</name>
<feature type="transmembrane region" description="Helical" evidence="1">
    <location>
        <begin position="88"/>
        <end position="106"/>
    </location>
</feature>
<keyword evidence="3" id="KW-1185">Reference proteome</keyword>
<proteinExistence type="predicted"/>
<feature type="transmembrane region" description="Helical" evidence="1">
    <location>
        <begin position="111"/>
        <end position="130"/>
    </location>
</feature>
<gene>
    <name evidence="2" type="ORF">RM445_18895</name>
</gene>
<organism evidence="2 3">
    <name type="scientific">Pseudonocardia charpentierae</name>
    <dbReference type="NCBI Taxonomy" id="3075545"/>
    <lineage>
        <taxon>Bacteria</taxon>
        <taxon>Bacillati</taxon>
        <taxon>Actinomycetota</taxon>
        <taxon>Actinomycetes</taxon>
        <taxon>Pseudonocardiales</taxon>
        <taxon>Pseudonocardiaceae</taxon>
        <taxon>Pseudonocardia</taxon>
    </lineage>
</organism>
<dbReference type="EMBL" id="JAVREJ010000013">
    <property type="protein sequence ID" value="MDT0351601.1"/>
    <property type="molecule type" value="Genomic_DNA"/>
</dbReference>
<keyword evidence="1" id="KW-0812">Transmembrane</keyword>
<keyword evidence="1" id="KW-1133">Transmembrane helix</keyword>
<evidence type="ECO:0000313" key="3">
    <source>
        <dbReference type="Proteomes" id="UP001183202"/>
    </source>
</evidence>
<evidence type="ECO:0000256" key="1">
    <source>
        <dbReference type="SAM" id="Phobius"/>
    </source>
</evidence>